<feature type="signal peptide" evidence="1">
    <location>
        <begin position="1"/>
        <end position="19"/>
    </location>
</feature>
<feature type="chain" id="PRO_5047036992" evidence="1">
    <location>
        <begin position="20"/>
        <end position="383"/>
    </location>
</feature>
<proteinExistence type="predicted"/>
<sequence length="383" mass="42897">MKKTIGGLLLLLAAGAASAQPEEERSRTAQAETPVSYVPKIDGAIKAKMEIDLNRGEYRFNVRNSRFGVRGNVSRNMSYRLQVDFSNEGKVSILDSYVAYKTHGFEAIIGQQQYHFSTDLDRGPSTNMFANRSFLAKYLTGYYGSEVSDGKAVDFVRTLGSRDLGAMFTYSFRAGVPMKVYAGLFNGAGSNNPEWGKKVNVVGRLEAGGEEGLRAAVAYYDGFAPLHTKVKEENGELKSEEFEQKMRMVGAELRYVKGGFFVEGEYARRYLGVGAAREVMTTALIHGYYKIDLPENSFADHLAPIVRWDVGNDVDYLNTDARRREVFDANRITVGLNVGFGKKLIRSEIRFNYEKYLPSRKPSDFARNKLLHDKFTIEVVAAF</sequence>
<keyword evidence="1" id="KW-0732">Signal</keyword>
<gene>
    <name evidence="2" type="ORF">NQ491_06010</name>
</gene>
<evidence type="ECO:0000313" key="2">
    <source>
        <dbReference type="EMBL" id="UWN56229.1"/>
    </source>
</evidence>
<evidence type="ECO:0000313" key="3">
    <source>
        <dbReference type="Proteomes" id="UP001059295"/>
    </source>
</evidence>
<dbReference type="GeneID" id="82891270"/>
<name>A0ABY5UXI0_9BACT</name>
<evidence type="ECO:0000256" key="1">
    <source>
        <dbReference type="SAM" id="SignalP"/>
    </source>
</evidence>
<dbReference type="InterPro" id="IPR023614">
    <property type="entry name" value="Porin_dom_sf"/>
</dbReference>
<organism evidence="2 3">
    <name type="scientific">Alistipes ihumii AP11</name>
    <dbReference type="NCBI Taxonomy" id="1211813"/>
    <lineage>
        <taxon>Bacteria</taxon>
        <taxon>Pseudomonadati</taxon>
        <taxon>Bacteroidota</taxon>
        <taxon>Bacteroidia</taxon>
        <taxon>Bacteroidales</taxon>
        <taxon>Rikenellaceae</taxon>
        <taxon>Alistipes</taxon>
    </lineage>
</organism>
<dbReference type="EMBL" id="CP102294">
    <property type="protein sequence ID" value="UWN56229.1"/>
    <property type="molecule type" value="Genomic_DNA"/>
</dbReference>
<dbReference type="Proteomes" id="UP001059295">
    <property type="component" value="Chromosome"/>
</dbReference>
<dbReference type="RefSeq" id="WP_019246001.1">
    <property type="nucleotide sequence ID" value="NZ_CAPH01000013.1"/>
</dbReference>
<reference evidence="2" key="1">
    <citation type="journal article" date="2022" name="Cell">
        <title>Design, construction, and in vivo augmentation of a complex gut microbiome.</title>
        <authorList>
            <person name="Cheng A.G."/>
            <person name="Ho P.Y."/>
            <person name="Aranda-Diaz A."/>
            <person name="Jain S."/>
            <person name="Yu F.B."/>
            <person name="Meng X."/>
            <person name="Wang M."/>
            <person name="Iakiviak M."/>
            <person name="Nagashima K."/>
            <person name="Zhao A."/>
            <person name="Murugkar P."/>
            <person name="Patil A."/>
            <person name="Atabakhsh K."/>
            <person name="Weakley A."/>
            <person name="Yan J."/>
            <person name="Brumbaugh A.R."/>
            <person name="Higginbottom S."/>
            <person name="Dimas A."/>
            <person name="Shiver A.L."/>
            <person name="Deutschbauer A."/>
            <person name="Neff N."/>
            <person name="Sonnenburg J.L."/>
            <person name="Huang K.C."/>
            <person name="Fischbach M.A."/>
        </authorList>
    </citation>
    <scope>NUCLEOTIDE SEQUENCE</scope>
    <source>
        <strain evidence="2">AP11</strain>
    </source>
</reference>
<accession>A0ABY5UXI0</accession>
<protein>
    <submittedName>
        <fullName evidence="2">Porin</fullName>
    </submittedName>
</protein>
<keyword evidence="3" id="KW-1185">Reference proteome</keyword>
<dbReference type="Gene3D" id="2.40.160.10">
    <property type="entry name" value="Porin"/>
    <property type="match status" value="1"/>
</dbReference>